<evidence type="ECO:0000313" key="2">
    <source>
        <dbReference type="Proteomes" id="UP000054683"/>
    </source>
</evidence>
<dbReference type="Proteomes" id="UP000054683">
    <property type="component" value="Unassembled WGS sequence"/>
</dbReference>
<accession>A0A158J4Q9</accession>
<evidence type="ECO:0000313" key="1">
    <source>
        <dbReference type="EMBL" id="SAL63806.1"/>
    </source>
</evidence>
<organism evidence="1 2">
    <name type="scientific">Caballeronia udeis</name>
    <dbReference type="NCBI Taxonomy" id="1232866"/>
    <lineage>
        <taxon>Bacteria</taxon>
        <taxon>Pseudomonadati</taxon>
        <taxon>Pseudomonadota</taxon>
        <taxon>Betaproteobacteria</taxon>
        <taxon>Burkholderiales</taxon>
        <taxon>Burkholderiaceae</taxon>
        <taxon>Caballeronia</taxon>
    </lineage>
</organism>
<proteinExistence type="predicted"/>
<dbReference type="AlphaFoldDB" id="A0A158J4Q9"/>
<name>A0A158J4Q9_9BURK</name>
<protein>
    <submittedName>
        <fullName evidence="1">Uncharacterized protein</fullName>
    </submittedName>
</protein>
<dbReference type="EMBL" id="FCOK02000071">
    <property type="protein sequence ID" value="SAL63806.1"/>
    <property type="molecule type" value="Genomic_DNA"/>
</dbReference>
<gene>
    <name evidence="1" type="ORF">AWB69_07168</name>
</gene>
<sequence>MRDRPERSYEAVTGPEAADHQGLTMTEICARADVALVILPNGSRHRFTRLQ</sequence>
<reference evidence="1 2" key="1">
    <citation type="submission" date="2016-01" db="EMBL/GenBank/DDBJ databases">
        <authorList>
            <person name="Oliw E.H."/>
        </authorList>
    </citation>
    <scope>NUCLEOTIDE SEQUENCE [LARGE SCALE GENOMIC DNA]</scope>
    <source>
        <strain evidence="1">LMG 27134</strain>
    </source>
</reference>